<dbReference type="GO" id="GO:0003676">
    <property type="term" value="F:nucleic acid binding"/>
    <property type="evidence" value="ECO:0007669"/>
    <property type="project" value="InterPro"/>
</dbReference>
<accession>A0A3B1DBB9</accession>
<dbReference type="Gene3D" id="3.30.420.10">
    <property type="entry name" value="Ribonuclease H-like superfamily/Ribonuclease H"/>
    <property type="match status" value="1"/>
</dbReference>
<reference evidence="2" key="1">
    <citation type="submission" date="2018-06" db="EMBL/GenBank/DDBJ databases">
        <authorList>
            <person name="Zhirakovskaya E."/>
        </authorList>
    </citation>
    <scope>NUCLEOTIDE SEQUENCE</scope>
</reference>
<sequence length="69" mass="7459">GLAGASVWWLPPYSPELNPIEKLWSKVKSWLRRAAGDTLEALTLAAGDAFGAVGPDECANYFRACGYET</sequence>
<dbReference type="AlphaFoldDB" id="A0A3B1DBB9"/>
<dbReference type="InterPro" id="IPR036397">
    <property type="entry name" value="RNaseH_sf"/>
</dbReference>
<feature type="domain" description="Tc1-like transposase DDE" evidence="1">
    <location>
        <begin position="3"/>
        <end position="42"/>
    </location>
</feature>
<gene>
    <name evidence="2" type="ORF">MNBD_PLANCTO03-1394</name>
</gene>
<dbReference type="InterPro" id="IPR038717">
    <property type="entry name" value="Tc1-like_DDE_dom"/>
</dbReference>
<evidence type="ECO:0000259" key="1">
    <source>
        <dbReference type="Pfam" id="PF13358"/>
    </source>
</evidence>
<organism evidence="2">
    <name type="scientific">hydrothermal vent metagenome</name>
    <dbReference type="NCBI Taxonomy" id="652676"/>
    <lineage>
        <taxon>unclassified sequences</taxon>
        <taxon>metagenomes</taxon>
        <taxon>ecological metagenomes</taxon>
    </lineage>
</organism>
<proteinExistence type="predicted"/>
<name>A0A3B1DBB9_9ZZZZ</name>
<protein>
    <submittedName>
        <fullName evidence="2">Mobile element protein</fullName>
    </submittedName>
</protein>
<dbReference type="EMBL" id="UOGK01000033">
    <property type="protein sequence ID" value="VAX36131.1"/>
    <property type="molecule type" value="Genomic_DNA"/>
</dbReference>
<feature type="non-terminal residue" evidence="2">
    <location>
        <position position="1"/>
    </location>
</feature>
<dbReference type="Pfam" id="PF13358">
    <property type="entry name" value="DDE_3"/>
    <property type="match status" value="1"/>
</dbReference>
<evidence type="ECO:0000313" key="2">
    <source>
        <dbReference type="EMBL" id="VAX36131.1"/>
    </source>
</evidence>